<comment type="similarity">
    <text evidence="1">Belongs to the LysR transcriptional regulatory family.</text>
</comment>
<dbReference type="EMBL" id="JAFKCZ010000016">
    <property type="protein sequence ID" value="MBN7798555.1"/>
    <property type="molecule type" value="Genomic_DNA"/>
</dbReference>
<dbReference type="Pfam" id="PF00126">
    <property type="entry name" value="HTH_1"/>
    <property type="match status" value="1"/>
</dbReference>
<dbReference type="Gene3D" id="3.40.190.10">
    <property type="entry name" value="Periplasmic binding protein-like II"/>
    <property type="match status" value="2"/>
</dbReference>
<organism evidence="6 7">
    <name type="scientific">Parahaliea mediterranea</name>
    <dbReference type="NCBI Taxonomy" id="651086"/>
    <lineage>
        <taxon>Bacteria</taxon>
        <taxon>Pseudomonadati</taxon>
        <taxon>Pseudomonadota</taxon>
        <taxon>Gammaproteobacteria</taxon>
        <taxon>Cellvibrionales</taxon>
        <taxon>Halieaceae</taxon>
        <taxon>Parahaliea</taxon>
    </lineage>
</organism>
<dbReference type="RefSeq" id="WP_206562004.1">
    <property type="nucleotide sequence ID" value="NZ_JAFKCZ010000016.1"/>
</dbReference>
<evidence type="ECO:0000313" key="6">
    <source>
        <dbReference type="EMBL" id="MBN7798555.1"/>
    </source>
</evidence>
<evidence type="ECO:0000256" key="2">
    <source>
        <dbReference type="ARBA" id="ARBA00023015"/>
    </source>
</evidence>
<keyword evidence="4" id="KW-0804">Transcription</keyword>
<dbReference type="GO" id="GO:0043565">
    <property type="term" value="F:sequence-specific DNA binding"/>
    <property type="evidence" value="ECO:0007669"/>
    <property type="project" value="TreeGrafter"/>
</dbReference>
<dbReference type="Pfam" id="PF03466">
    <property type="entry name" value="LysR_substrate"/>
    <property type="match status" value="1"/>
</dbReference>
<gene>
    <name evidence="6" type="ORF">JYP50_18275</name>
</gene>
<dbReference type="PANTHER" id="PTHR30537">
    <property type="entry name" value="HTH-TYPE TRANSCRIPTIONAL REGULATOR"/>
    <property type="match status" value="1"/>
</dbReference>
<feature type="domain" description="HTH lysR-type" evidence="5">
    <location>
        <begin position="6"/>
        <end position="63"/>
    </location>
</feature>
<evidence type="ECO:0000256" key="4">
    <source>
        <dbReference type="ARBA" id="ARBA00023163"/>
    </source>
</evidence>
<dbReference type="InterPro" id="IPR036390">
    <property type="entry name" value="WH_DNA-bd_sf"/>
</dbReference>
<evidence type="ECO:0000259" key="5">
    <source>
        <dbReference type="PROSITE" id="PS50931"/>
    </source>
</evidence>
<evidence type="ECO:0000256" key="3">
    <source>
        <dbReference type="ARBA" id="ARBA00023125"/>
    </source>
</evidence>
<keyword evidence="7" id="KW-1185">Reference proteome</keyword>
<keyword evidence="3" id="KW-0238">DNA-binding</keyword>
<dbReference type="FunFam" id="1.10.10.10:FF:000001">
    <property type="entry name" value="LysR family transcriptional regulator"/>
    <property type="match status" value="1"/>
</dbReference>
<comment type="caution">
    <text evidence="6">The sequence shown here is derived from an EMBL/GenBank/DDBJ whole genome shotgun (WGS) entry which is preliminary data.</text>
</comment>
<dbReference type="AlphaFoldDB" id="A0A939INH1"/>
<dbReference type="Gene3D" id="1.10.10.10">
    <property type="entry name" value="Winged helix-like DNA-binding domain superfamily/Winged helix DNA-binding domain"/>
    <property type="match status" value="1"/>
</dbReference>
<dbReference type="PROSITE" id="PS50931">
    <property type="entry name" value="HTH_LYSR"/>
    <property type="match status" value="1"/>
</dbReference>
<dbReference type="Proteomes" id="UP000664303">
    <property type="component" value="Unassembled WGS sequence"/>
</dbReference>
<dbReference type="GO" id="GO:0006351">
    <property type="term" value="P:DNA-templated transcription"/>
    <property type="evidence" value="ECO:0007669"/>
    <property type="project" value="TreeGrafter"/>
</dbReference>
<accession>A0A939INH1</accession>
<dbReference type="SUPFAM" id="SSF46785">
    <property type="entry name" value="Winged helix' DNA-binding domain"/>
    <property type="match status" value="1"/>
</dbReference>
<sequence>MFTRLPSLSSIRTFESAARRLSFKHAAAELHVSPTAVSHQIRALERHLKVTLFDRGTRQVTLTREGEALALAAHTALRELQLAVNRLGASPQAVTISTTRSFAALWLAANLPDFQRRHPDITVKIAAEDAVLDLSREGDIDMAVRYGEYPAAAAGATSLLQESVGCFASPGYWTALTRQAAATLFATRMKNPDLPSPDLKALMTPHWPLPQGFDVHYFDDENQTVQAALAGQGIAVVSRVLIGTALANGWLTAGLEDVTALLPRLHYYTVVPERSQGVRAVDALQTWLREQLGPVQTT</sequence>
<evidence type="ECO:0000256" key="1">
    <source>
        <dbReference type="ARBA" id="ARBA00009437"/>
    </source>
</evidence>
<dbReference type="InterPro" id="IPR005119">
    <property type="entry name" value="LysR_subst-bd"/>
</dbReference>
<dbReference type="PRINTS" id="PR00039">
    <property type="entry name" value="HTHLYSR"/>
</dbReference>
<name>A0A939INH1_9GAMM</name>
<evidence type="ECO:0000313" key="7">
    <source>
        <dbReference type="Proteomes" id="UP000664303"/>
    </source>
</evidence>
<dbReference type="InterPro" id="IPR000847">
    <property type="entry name" value="LysR_HTH_N"/>
</dbReference>
<dbReference type="InterPro" id="IPR058163">
    <property type="entry name" value="LysR-type_TF_proteobact-type"/>
</dbReference>
<dbReference type="SUPFAM" id="SSF53850">
    <property type="entry name" value="Periplasmic binding protein-like II"/>
    <property type="match status" value="1"/>
</dbReference>
<keyword evidence="2" id="KW-0805">Transcription regulation</keyword>
<dbReference type="GO" id="GO:0003700">
    <property type="term" value="F:DNA-binding transcription factor activity"/>
    <property type="evidence" value="ECO:0007669"/>
    <property type="project" value="InterPro"/>
</dbReference>
<reference evidence="6" key="1">
    <citation type="submission" date="2021-02" db="EMBL/GenBank/DDBJ databases">
        <title>PHA producing bacteria isolated from coastal sediment in Guangdong, Shenzhen.</title>
        <authorList>
            <person name="Zheng W."/>
            <person name="Yu S."/>
            <person name="Huang Y."/>
        </authorList>
    </citation>
    <scope>NUCLEOTIDE SEQUENCE</scope>
    <source>
        <strain evidence="6">TN14-10</strain>
    </source>
</reference>
<dbReference type="InterPro" id="IPR036388">
    <property type="entry name" value="WH-like_DNA-bd_sf"/>
</dbReference>
<proteinExistence type="inferred from homology"/>
<dbReference type="PANTHER" id="PTHR30537:SF26">
    <property type="entry name" value="GLYCINE CLEAVAGE SYSTEM TRANSCRIPTIONAL ACTIVATOR"/>
    <property type="match status" value="1"/>
</dbReference>
<protein>
    <submittedName>
        <fullName evidence="6">LysR family transcriptional regulator</fullName>
    </submittedName>
</protein>